<evidence type="ECO:0000256" key="3">
    <source>
        <dbReference type="ARBA" id="ARBA00022801"/>
    </source>
</evidence>
<organism evidence="5 6">
    <name type="scientific">Steinernema hermaphroditum</name>
    <dbReference type="NCBI Taxonomy" id="289476"/>
    <lineage>
        <taxon>Eukaryota</taxon>
        <taxon>Metazoa</taxon>
        <taxon>Ecdysozoa</taxon>
        <taxon>Nematoda</taxon>
        <taxon>Chromadorea</taxon>
        <taxon>Rhabditida</taxon>
        <taxon>Tylenchina</taxon>
        <taxon>Panagrolaimomorpha</taxon>
        <taxon>Strongyloidoidea</taxon>
        <taxon>Steinernematidae</taxon>
        <taxon>Steinernema</taxon>
    </lineage>
</organism>
<dbReference type="EMBL" id="JAUCMV010000003">
    <property type="protein sequence ID" value="KAK0410126.1"/>
    <property type="molecule type" value="Genomic_DNA"/>
</dbReference>
<reference evidence="5" key="1">
    <citation type="submission" date="2023-06" db="EMBL/GenBank/DDBJ databases">
        <title>Genomic analysis of the entomopathogenic nematode Steinernema hermaphroditum.</title>
        <authorList>
            <person name="Schwarz E.M."/>
            <person name="Heppert J.K."/>
            <person name="Baniya A."/>
            <person name="Schwartz H.T."/>
            <person name="Tan C.-H."/>
            <person name="Antoshechkin I."/>
            <person name="Sternberg P.W."/>
            <person name="Goodrich-Blair H."/>
            <person name="Dillman A.R."/>
        </authorList>
    </citation>
    <scope>NUCLEOTIDE SEQUENCE</scope>
    <source>
        <strain evidence="5">PS9179</strain>
        <tissue evidence="5">Whole animal</tissue>
    </source>
</reference>
<dbReference type="Pfam" id="PF02902">
    <property type="entry name" value="Peptidase_C48"/>
    <property type="match status" value="1"/>
</dbReference>
<dbReference type="AlphaFoldDB" id="A0AA39HRT9"/>
<comment type="caution">
    <text evidence="5">The sequence shown here is derived from an EMBL/GenBank/DDBJ whole genome shotgun (WGS) entry which is preliminary data.</text>
</comment>
<proteinExistence type="inferred from homology"/>
<name>A0AA39HRT9_9BILA</name>
<dbReference type="InterPro" id="IPR003653">
    <property type="entry name" value="Peptidase_C48_C"/>
</dbReference>
<dbReference type="GO" id="GO:0006508">
    <property type="term" value="P:proteolysis"/>
    <property type="evidence" value="ECO:0007669"/>
    <property type="project" value="UniProtKB-KW"/>
</dbReference>
<protein>
    <recommendedName>
        <fullName evidence="4">Ubiquitin-like protease family profile domain-containing protein</fullName>
    </recommendedName>
</protein>
<keyword evidence="3" id="KW-0378">Hydrolase</keyword>
<dbReference type="SUPFAM" id="SSF54001">
    <property type="entry name" value="Cysteine proteinases"/>
    <property type="match status" value="1"/>
</dbReference>
<evidence type="ECO:0000313" key="5">
    <source>
        <dbReference type="EMBL" id="KAK0410126.1"/>
    </source>
</evidence>
<comment type="similarity">
    <text evidence="1">Belongs to the peptidase C48 family.</text>
</comment>
<evidence type="ECO:0000256" key="2">
    <source>
        <dbReference type="ARBA" id="ARBA00022670"/>
    </source>
</evidence>
<feature type="domain" description="Ubiquitin-like protease family profile" evidence="4">
    <location>
        <begin position="1"/>
        <end position="179"/>
    </location>
</feature>
<dbReference type="PROSITE" id="PS50600">
    <property type="entry name" value="ULP_PROTEASE"/>
    <property type="match status" value="1"/>
</dbReference>
<dbReference type="GO" id="GO:0008234">
    <property type="term" value="F:cysteine-type peptidase activity"/>
    <property type="evidence" value="ECO:0007669"/>
    <property type="project" value="InterPro"/>
</dbReference>
<dbReference type="Proteomes" id="UP001175271">
    <property type="component" value="Unassembled WGS sequence"/>
</dbReference>
<sequence>MSEEELVDLTEDSCSSVEKLNKRKEELRCLLAEGCDGWLNDAIIFDYLRMHLPNCMVVDPIVWNEQGYDLDKYGVPVSRLDFGVGVVLIPMWNDDHWMLAAYDVAAGLCVYFDTMRNELSPSLERKLLHVASMLRATYPDGHSEISPDLKIRKASPKVFPVQKDEDSCGPLTCMIAHAIVNHKPLQFSQEMVMQWRKDTYEYLLHNDPPPVPRRRREKKSDK</sequence>
<evidence type="ECO:0000256" key="1">
    <source>
        <dbReference type="ARBA" id="ARBA00005234"/>
    </source>
</evidence>
<dbReference type="Gene3D" id="3.40.395.10">
    <property type="entry name" value="Adenoviral Proteinase, Chain A"/>
    <property type="match status" value="1"/>
</dbReference>
<accession>A0AA39HRT9</accession>
<evidence type="ECO:0000259" key="4">
    <source>
        <dbReference type="PROSITE" id="PS50600"/>
    </source>
</evidence>
<dbReference type="InterPro" id="IPR038765">
    <property type="entry name" value="Papain-like_cys_pep_sf"/>
</dbReference>
<evidence type="ECO:0000313" key="6">
    <source>
        <dbReference type="Proteomes" id="UP001175271"/>
    </source>
</evidence>
<keyword evidence="6" id="KW-1185">Reference proteome</keyword>
<keyword evidence="2" id="KW-0645">Protease</keyword>
<gene>
    <name evidence="5" type="ORF">QR680_004961</name>
</gene>